<dbReference type="PIRSF" id="PIRSF000390">
    <property type="entry name" value="PLP_StrS"/>
    <property type="match status" value="1"/>
</dbReference>
<proteinExistence type="inferred from homology"/>
<dbReference type="GO" id="GO:0008483">
    <property type="term" value="F:transaminase activity"/>
    <property type="evidence" value="ECO:0007669"/>
    <property type="project" value="UniProtKB-KW"/>
</dbReference>
<dbReference type="GO" id="GO:0030170">
    <property type="term" value="F:pyridoxal phosphate binding"/>
    <property type="evidence" value="ECO:0007669"/>
    <property type="project" value="TreeGrafter"/>
</dbReference>
<feature type="modified residue" description="N6-(pyridoxal phosphate)lysine" evidence="4">
    <location>
        <position position="183"/>
    </location>
</feature>
<organism evidence="6">
    <name type="scientific">Magnetospirillum gryphiswaldense</name>
    <dbReference type="NCBI Taxonomy" id="55518"/>
    <lineage>
        <taxon>Bacteria</taxon>
        <taxon>Pseudomonadati</taxon>
        <taxon>Pseudomonadota</taxon>
        <taxon>Alphaproteobacteria</taxon>
        <taxon>Rhodospirillales</taxon>
        <taxon>Rhodospirillaceae</taxon>
        <taxon>Magnetospirillum</taxon>
    </lineage>
</organism>
<dbReference type="Pfam" id="PF01041">
    <property type="entry name" value="DegT_DnrJ_EryC1"/>
    <property type="match status" value="1"/>
</dbReference>
<dbReference type="AlphaFoldDB" id="A4TUX6"/>
<dbReference type="InterPro" id="IPR015424">
    <property type="entry name" value="PyrdxlP-dep_Trfase"/>
</dbReference>
<accession>A4TUX6</accession>
<dbReference type="GO" id="GO:0000271">
    <property type="term" value="P:polysaccharide biosynthetic process"/>
    <property type="evidence" value="ECO:0007669"/>
    <property type="project" value="TreeGrafter"/>
</dbReference>
<evidence type="ECO:0000256" key="3">
    <source>
        <dbReference type="PIRSR" id="PIRSR000390-1"/>
    </source>
</evidence>
<evidence type="ECO:0000313" key="6">
    <source>
        <dbReference type="EMBL" id="CAM74433.1"/>
    </source>
</evidence>
<dbReference type="PANTHER" id="PTHR30244">
    <property type="entry name" value="TRANSAMINASE"/>
    <property type="match status" value="1"/>
</dbReference>
<dbReference type="InterPro" id="IPR015421">
    <property type="entry name" value="PyrdxlP-dep_Trfase_major"/>
</dbReference>
<keyword evidence="6" id="KW-0032">Aminotransferase</keyword>
<protein>
    <submittedName>
        <fullName evidence="6">DegT/DnrJ/EryC1/StrS aminotransferase</fullName>
    </submittedName>
</protein>
<dbReference type="SUPFAM" id="SSF53383">
    <property type="entry name" value="PLP-dependent transferases"/>
    <property type="match status" value="1"/>
</dbReference>
<sequence>METDAIPVMRPLLPAADSLMPYLRAIDGSRTYSNMGPLSNQLSDRLRTQLAGEILPTANATVALSVALTAVQAAPGTLCVVPAWTFAASGHAIVAAGLVPFLVDIDHTSQALTPDLAAEAVARAPARVGAIMVISPFGAPLDPEPWQRFAHDHGVPVVVDAAAGFDTVQSSMLVTVVSLHATKVLGAGEGGFIVCRDAAVMDRARAIANFGFAHGRRQAALPGFNAKASEYQAAVALAALDHWPATRAAFAATLLGLRRALPKSVGWPPGLGTDWVASTACVTLDGDARSMAAHCQTHAIATRRWWEDGLHCQPAFSTCPRLPLPVTDTLAERVLGLPCSVDMTTGEIDRIARAVACFPSADQPAT</sequence>
<evidence type="ECO:0000256" key="1">
    <source>
        <dbReference type="ARBA" id="ARBA00022898"/>
    </source>
</evidence>
<evidence type="ECO:0000256" key="4">
    <source>
        <dbReference type="PIRSR" id="PIRSR000390-2"/>
    </source>
</evidence>
<dbReference type="RefSeq" id="WP_106003617.1">
    <property type="nucleotide sequence ID" value="NZ_CP027527.1"/>
</dbReference>
<reference evidence="6" key="1">
    <citation type="journal article" date="2007" name="J. Bacteriol.">
        <title>Comparative genome analysis of four magnetotactic bacteria reveals a complex set of group-specific genes implicated in magnetosome biomineralization and function.</title>
        <authorList>
            <person name="Richter M."/>
            <person name="Kube M."/>
            <person name="Bazylinski D.A."/>
            <person name="Lombardot T."/>
            <person name="Gloeckner F.O."/>
            <person name="Reinhardt R."/>
            <person name="Schueler D."/>
        </authorList>
    </citation>
    <scope>NUCLEOTIDE SEQUENCE</scope>
    <source>
        <strain evidence="6">MSR-1</strain>
    </source>
</reference>
<dbReference type="EMBL" id="CU459003">
    <property type="protein sequence ID" value="CAM74433.1"/>
    <property type="molecule type" value="Genomic_DNA"/>
</dbReference>
<dbReference type="Gene3D" id="3.40.640.10">
    <property type="entry name" value="Type I PLP-dependent aspartate aminotransferase-like (Major domain)"/>
    <property type="match status" value="1"/>
</dbReference>
<evidence type="ECO:0000256" key="5">
    <source>
        <dbReference type="RuleBase" id="RU004508"/>
    </source>
</evidence>
<gene>
    <name evidence="6" type="ORF">MGR_1966</name>
</gene>
<feature type="active site" description="Proton acceptor" evidence="3">
    <location>
        <position position="183"/>
    </location>
</feature>
<name>A4TUX6_9PROT</name>
<keyword evidence="1 4" id="KW-0663">Pyridoxal phosphate</keyword>
<dbReference type="InterPro" id="IPR000653">
    <property type="entry name" value="DegT/StrS_aminotransferase"/>
</dbReference>
<dbReference type="PANTHER" id="PTHR30244:SF9">
    <property type="entry name" value="PROTEIN RV3402C"/>
    <property type="match status" value="1"/>
</dbReference>
<comment type="similarity">
    <text evidence="2 5">Belongs to the DegT/DnrJ/EryC1 family.</text>
</comment>
<evidence type="ECO:0000256" key="2">
    <source>
        <dbReference type="ARBA" id="ARBA00037999"/>
    </source>
</evidence>
<keyword evidence="6" id="KW-0808">Transferase</keyword>